<feature type="domain" description="RNase H type-1" evidence="7">
    <location>
        <begin position="308"/>
        <end position="437"/>
    </location>
</feature>
<comment type="caution">
    <text evidence="8">The sequence shown here is derived from an EMBL/GenBank/DDBJ whole genome shotgun (WGS) entry which is preliminary data.</text>
</comment>
<evidence type="ECO:0000256" key="5">
    <source>
        <dbReference type="ARBA" id="ARBA00022801"/>
    </source>
</evidence>
<dbReference type="InterPro" id="IPR036397">
    <property type="entry name" value="RNaseH_sf"/>
</dbReference>
<dbReference type="Proteomes" id="UP000235145">
    <property type="component" value="Unassembled WGS sequence"/>
</dbReference>
<dbReference type="InterPro" id="IPR000477">
    <property type="entry name" value="RT_dom"/>
</dbReference>
<dbReference type="EMBL" id="NBSK02000003">
    <property type="protein sequence ID" value="KAJ0215185.1"/>
    <property type="molecule type" value="Genomic_DNA"/>
</dbReference>
<dbReference type="PROSITE" id="PS50879">
    <property type="entry name" value="RNASE_H_1"/>
    <property type="match status" value="1"/>
</dbReference>
<dbReference type="CDD" id="cd01647">
    <property type="entry name" value="RT_LTR"/>
    <property type="match status" value="1"/>
</dbReference>
<reference evidence="8 9" key="1">
    <citation type="journal article" date="2017" name="Nat. Commun.">
        <title>Genome assembly with in vitro proximity ligation data and whole-genome triplication in lettuce.</title>
        <authorList>
            <person name="Reyes-Chin-Wo S."/>
            <person name="Wang Z."/>
            <person name="Yang X."/>
            <person name="Kozik A."/>
            <person name="Arikit S."/>
            <person name="Song C."/>
            <person name="Xia L."/>
            <person name="Froenicke L."/>
            <person name="Lavelle D.O."/>
            <person name="Truco M.J."/>
            <person name="Xia R."/>
            <person name="Zhu S."/>
            <person name="Xu C."/>
            <person name="Xu H."/>
            <person name="Xu X."/>
            <person name="Cox K."/>
            <person name="Korf I."/>
            <person name="Meyers B.C."/>
            <person name="Michelmore R.W."/>
        </authorList>
    </citation>
    <scope>NUCLEOTIDE SEQUENCE [LARGE SCALE GENOMIC DNA]</scope>
    <source>
        <strain evidence="9">cv. Salinas</strain>
        <tissue evidence="8">Seedlings</tissue>
    </source>
</reference>
<dbReference type="PANTHER" id="PTHR48475">
    <property type="entry name" value="RIBONUCLEASE H"/>
    <property type="match status" value="1"/>
</dbReference>
<gene>
    <name evidence="8" type="ORF">LSAT_V11C300107570</name>
</gene>
<protein>
    <recommendedName>
        <fullName evidence="7">RNase H type-1 domain-containing protein</fullName>
    </recommendedName>
</protein>
<dbReference type="CDD" id="cd09279">
    <property type="entry name" value="RNase_HI_like"/>
    <property type="match status" value="1"/>
</dbReference>
<organism evidence="8 9">
    <name type="scientific">Lactuca sativa</name>
    <name type="common">Garden lettuce</name>
    <dbReference type="NCBI Taxonomy" id="4236"/>
    <lineage>
        <taxon>Eukaryota</taxon>
        <taxon>Viridiplantae</taxon>
        <taxon>Streptophyta</taxon>
        <taxon>Embryophyta</taxon>
        <taxon>Tracheophyta</taxon>
        <taxon>Spermatophyta</taxon>
        <taxon>Magnoliopsida</taxon>
        <taxon>eudicotyledons</taxon>
        <taxon>Gunneridae</taxon>
        <taxon>Pentapetalae</taxon>
        <taxon>asterids</taxon>
        <taxon>campanulids</taxon>
        <taxon>Asterales</taxon>
        <taxon>Asteraceae</taxon>
        <taxon>Cichorioideae</taxon>
        <taxon>Cichorieae</taxon>
        <taxon>Lactucinae</taxon>
        <taxon>Lactuca</taxon>
    </lineage>
</organism>
<dbReference type="Pfam" id="PF13456">
    <property type="entry name" value="RVT_3"/>
    <property type="match status" value="1"/>
</dbReference>
<name>A0A9R1XHU6_LACSA</name>
<dbReference type="AlphaFoldDB" id="A0A9R1XHU6"/>
<evidence type="ECO:0000256" key="2">
    <source>
        <dbReference type="ARBA" id="ARBA00022695"/>
    </source>
</evidence>
<evidence type="ECO:0000313" key="9">
    <source>
        <dbReference type="Proteomes" id="UP000235145"/>
    </source>
</evidence>
<dbReference type="InterPro" id="IPR012337">
    <property type="entry name" value="RNaseH-like_sf"/>
</dbReference>
<dbReference type="Gene3D" id="3.30.420.10">
    <property type="entry name" value="Ribonuclease H-like superfamily/Ribonuclease H"/>
    <property type="match status" value="1"/>
</dbReference>
<keyword evidence="6" id="KW-0695">RNA-directed DNA polymerase</keyword>
<proteinExistence type="predicted"/>
<keyword evidence="3" id="KW-0540">Nuclease</keyword>
<dbReference type="InterPro" id="IPR041373">
    <property type="entry name" value="RT_RNaseH"/>
</dbReference>
<evidence type="ECO:0000259" key="7">
    <source>
        <dbReference type="PROSITE" id="PS50879"/>
    </source>
</evidence>
<keyword evidence="1" id="KW-0808">Transferase</keyword>
<dbReference type="InterPro" id="IPR043502">
    <property type="entry name" value="DNA/RNA_pol_sf"/>
</dbReference>
<keyword evidence="4" id="KW-0255">Endonuclease</keyword>
<evidence type="ECO:0000313" key="8">
    <source>
        <dbReference type="EMBL" id="KAJ0215185.1"/>
    </source>
</evidence>
<keyword evidence="5" id="KW-0378">Hydrolase</keyword>
<sequence length="564" mass="64824">MVKKHDSGWRMCIDYSDLNKACPKDCYPLLEIDQKLESLQGFQWKSFLDAYKGYHQILMSKNDEEKTAFYIDHDAFCYTKMSFGLKNIGSTYQRLVDSLFANQIGRNIKVYVNDMVIKSPDEQRPLLDVEEALQTLERAKMKLNPAKYTFGVEEGKFLGYYVTKEGIQPSQDKISELEGTPSPNTLRDTQWLNGKLTTLNRFISKSAKKSMPLFHTLKGCIEKNNFQWTSEAESVLQKIKRGPEINYPIIEKLVLTLIYAARRLRRYFHAHQIEALTSCPIKQVLLKPETSGRLAKWAIELGEHDISYHPKWTLYTDGASSKEGSGAGPILTSPTGEEITYALRFDFRTSNNEAEYEALLAGLRLVVKMGAQRVIALTDSRLAANQVTGEFEEKDKRMEKYVKVVQRITGSLKSFLIKQISRGNNRRADVLSKLASTCFGHLSKEVLVEVLKERSIDKRQVDSLSTAQPNWMTPIMDYLQHGILPDDHGEARKTRIRAPQYEIMGEHCIEKLAENPFKDWCIERGIEQRFTSVAHPKPTDRQRCLTGRWYRGSKSYWEKQKASR</sequence>
<keyword evidence="2" id="KW-0548">Nucleotidyltransferase</keyword>
<evidence type="ECO:0000256" key="4">
    <source>
        <dbReference type="ARBA" id="ARBA00022759"/>
    </source>
</evidence>
<dbReference type="GO" id="GO:0003964">
    <property type="term" value="F:RNA-directed DNA polymerase activity"/>
    <property type="evidence" value="ECO:0007669"/>
    <property type="project" value="UniProtKB-KW"/>
</dbReference>
<dbReference type="GO" id="GO:0003676">
    <property type="term" value="F:nucleic acid binding"/>
    <property type="evidence" value="ECO:0007669"/>
    <property type="project" value="InterPro"/>
</dbReference>
<evidence type="ECO:0000256" key="3">
    <source>
        <dbReference type="ARBA" id="ARBA00022722"/>
    </source>
</evidence>
<accession>A0A9R1XHU6</accession>
<evidence type="ECO:0000256" key="6">
    <source>
        <dbReference type="ARBA" id="ARBA00022918"/>
    </source>
</evidence>
<dbReference type="Pfam" id="PF00078">
    <property type="entry name" value="RVT_1"/>
    <property type="match status" value="1"/>
</dbReference>
<dbReference type="Gene3D" id="3.30.70.270">
    <property type="match status" value="3"/>
</dbReference>
<dbReference type="SUPFAM" id="SSF53098">
    <property type="entry name" value="Ribonuclease H-like"/>
    <property type="match status" value="1"/>
</dbReference>
<dbReference type="Pfam" id="PF17917">
    <property type="entry name" value="RT_RNaseH"/>
    <property type="match status" value="1"/>
</dbReference>
<dbReference type="InterPro" id="IPR043128">
    <property type="entry name" value="Rev_trsase/Diguanyl_cyclase"/>
</dbReference>
<dbReference type="PANTHER" id="PTHR48475:SF2">
    <property type="entry name" value="RIBONUCLEASE H"/>
    <property type="match status" value="1"/>
</dbReference>
<dbReference type="GO" id="GO:0004523">
    <property type="term" value="F:RNA-DNA hybrid ribonuclease activity"/>
    <property type="evidence" value="ECO:0007669"/>
    <property type="project" value="InterPro"/>
</dbReference>
<keyword evidence="9" id="KW-1185">Reference proteome</keyword>
<evidence type="ECO:0000256" key="1">
    <source>
        <dbReference type="ARBA" id="ARBA00022679"/>
    </source>
</evidence>
<dbReference type="SUPFAM" id="SSF56672">
    <property type="entry name" value="DNA/RNA polymerases"/>
    <property type="match status" value="1"/>
</dbReference>
<dbReference type="InterPro" id="IPR002156">
    <property type="entry name" value="RNaseH_domain"/>
</dbReference>